<dbReference type="Gene3D" id="3.40.190.10">
    <property type="entry name" value="Periplasmic binding protein-like II"/>
    <property type="match status" value="1"/>
</dbReference>
<dbReference type="Gene3D" id="3.90.76.10">
    <property type="entry name" value="Dipeptide-binding Protein, Domain 1"/>
    <property type="match status" value="1"/>
</dbReference>
<dbReference type="Gene3D" id="3.10.105.10">
    <property type="entry name" value="Dipeptide-binding Protein, Domain 3"/>
    <property type="match status" value="1"/>
</dbReference>
<evidence type="ECO:0000256" key="2">
    <source>
        <dbReference type="SAM" id="SignalP"/>
    </source>
</evidence>
<dbReference type="PANTHER" id="PTHR30290">
    <property type="entry name" value="PERIPLASMIC BINDING COMPONENT OF ABC TRANSPORTER"/>
    <property type="match status" value="1"/>
</dbReference>
<dbReference type="RefSeq" id="WP_273937789.1">
    <property type="nucleotide sequence ID" value="NZ_CP097263.1"/>
</dbReference>
<gene>
    <name evidence="4" type="ORF">ACFFH7_43135</name>
</gene>
<dbReference type="EMBL" id="JBHLUD010000015">
    <property type="protein sequence ID" value="MFC0548365.1"/>
    <property type="molecule type" value="Genomic_DNA"/>
</dbReference>
<reference evidence="4 5" key="1">
    <citation type="submission" date="2024-09" db="EMBL/GenBank/DDBJ databases">
        <authorList>
            <person name="Sun Q."/>
            <person name="Mori K."/>
        </authorList>
    </citation>
    <scope>NUCLEOTIDE SEQUENCE [LARGE SCALE GENOMIC DNA]</scope>
    <source>
        <strain evidence="4 5">TBRC 1432</strain>
    </source>
</reference>
<evidence type="ECO:0000259" key="3">
    <source>
        <dbReference type="Pfam" id="PF00496"/>
    </source>
</evidence>
<dbReference type="PROSITE" id="PS51257">
    <property type="entry name" value="PROKAR_LIPOPROTEIN"/>
    <property type="match status" value="1"/>
</dbReference>
<dbReference type="SUPFAM" id="SSF53850">
    <property type="entry name" value="Periplasmic binding protein-like II"/>
    <property type="match status" value="1"/>
</dbReference>
<protein>
    <submittedName>
        <fullName evidence="4">ABC transporter family substrate-binding protein</fullName>
    </submittedName>
</protein>
<dbReference type="InterPro" id="IPR039424">
    <property type="entry name" value="SBP_5"/>
</dbReference>
<dbReference type="InterPro" id="IPR000914">
    <property type="entry name" value="SBP_5_dom"/>
</dbReference>
<feature type="chain" id="PRO_5046830498" evidence="2">
    <location>
        <begin position="23"/>
        <end position="564"/>
    </location>
</feature>
<name>A0ABV6N6Z4_9PSEU</name>
<accession>A0ABV6N6Z4</accession>
<dbReference type="PANTHER" id="PTHR30290:SF65">
    <property type="entry name" value="MONOACYL PHOSPHATIDYLINOSITOL TETRAMANNOSIDE-BINDING PROTEIN LPQW-RELATED"/>
    <property type="match status" value="1"/>
</dbReference>
<feature type="region of interest" description="Disordered" evidence="1">
    <location>
        <begin position="27"/>
        <end position="52"/>
    </location>
</feature>
<dbReference type="Pfam" id="PF00496">
    <property type="entry name" value="SBP_bac_5"/>
    <property type="match status" value="1"/>
</dbReference>
<dbReference type="InterPro" id="IPR030678">
    <property type="entry name" value="Peptide/Ni-bd"/>
</dbReference>
<dbReference type="PIRSF" id="PIRSF002741">
    <property type="entry name" value="MppA"/>
    <property type="match status" value="1"/>
</dbReference>
<comment type="caution">
    <text evidence="4">The sequence shown here is derived from an EMBL/GenBank/DDBJ whole genome shotgun (WGS) entry which is preliminary data.</text>
</comment>
<organism evidence="4 5">
    <name type="scientific">Kutzneria chonburiensis</name>
    <dbReference type="NCBI Taxonomy" id="1483604"/>
    <lineage>
        <taxon>Bacteria</taxon>
        <taxon>Bacillati</taxon>
        <taxon>Actinomycetota</taxon>
        <taxon>Actinomycetes</taxon>
        <taxon>Pseudonocardiales</taxon>
        <taxon>Pseudonocardiaceae</taxon>
        <taxon>Kutzneria</taxon>
    </lineage>
</organism>
<feature type="domain" description="Solute-binding protein family 5" evidence="3">
    <location>
        <begin position="113"/>
        <end position="465"/>
    </location>
</feature>
<evidence type="ECO:0000313" key="5">
    <source>
        <dbReference type="Proteomes" id="UP001589810"/>
    </source>
</evidence>
<dbReference type="CDD" id="cd08501">
    <property type="entry name" value="PBP2_Lpqw"/>
    <property type="match status" value="1"/>
</dbReference>
<keyword evidence="5" id="KW-1185">Reference proteome</keyword>
<evidence type="ECO:0000313" key="4">
    <source>
        <dbReference type="EMBL" id="MFC0548365.1"/>
    </source>
</evidence>
<sequence>MGRRKVLALVAPALAAALTLSACGGGGGGAGQLPQTDTKAGVNDINPQQDSNIKDGGTLQFPIDSPSANWNQNEVDGNDVASARLSNTLMPWLFTENADATISLNKDYLVSADVTSTDPQVLDFKINPKAKWSNGRAITWEDFQAQWKAMNGTNTAYQVTGTTGYEDIGNVERGADDQEVKITFKNKFGEWKGLFSPLYPKELNSDPKEFNTGWVDEPKITANAFKIGKIDNTAKTVEVVRDPAWWGKKPHLDGILFKVMTRPSMPDAMASGAIDVADTNALLTAITQYKTMQNVKLRQAVAPDTVHMTLNGGQGRILADQKLRQALFKAVDRQGIANAEIGKITPNPKLLGNHIYAQGTPQYQDNTGDLKYNVDEAKKDLDALGWKMNGQFRSKDGKELDVTYVSSSTPASDDTGKILQQQLAQVGIKVTINAVPTADFFPKYVNVGNFDLVTFRWIASSTPMSGSKGIYSLDLQNPSNIQQNYGHVGSQAINDAFTKAVGEIDDTKRAQLANDIDKRLWDIAGELPLYQLPGAVATKANVANYGAMGFATNPIDYINIGFTK</sequence>
<evidence type="ECO:0000256" key="1">
    <source>
        <dbReference type="SAM" id="MobiDB-lite"/>
    </source>
</evidence>
<keyword evidence="2" id="KW-0732">Signal</keyword>
<feature type="signal peptide" evidence="2">
    <location>
        <begin position="1"/>
        <end position="22"/>
    </location>
</feature>
<proteinExistence type="predicted"/>
<dbReference type="Proteomes" id="UP001589810">
    <property type="component" value="Unassembled WGS sequence"/>
</dbReference>